<dbReference type="GO" id="GO:0003677">
    <property type="term" value="F:DNA binding"/>
    <property type="evidence" value="ECO:0007669"/>
    <property type="project" value="InterPro"/>
</dbReference>
<accession>A0A8X8IBN4</accession>
<dbReference type="SMART" id="SM00448">
    <property type="entry name" value="REC"/>
    <property type="match status" value="1"/>
</dbReference>
<dbReference type="SUPFAM" id="SSF52172">
    <property type="entry name" value="CheY-like"/>
    <property type="match status" value="1"/>
</dbReference>
<feature type="domain" description="Response regulatory" evidence="2">
    <location>
        <begin position="3"/>
        <end position="116"/>
    </location>
</feature>
<dbReference type="Gene3D" id="3.40.50.2300">
    <property type="match status" value="1"/>
</dbReference>
<dbReference type="Pfam" id="PF00072">
    <property type="entry name" value="Response_reg"/>
    <property type="match status" value="1"/>
</dbReference>
<organism evidence="4 5">
    <name type="scientific">Hydrobacter penzbergensis</name>
    <dbReference type="NCBI Taxonomy" id="1235997"/>
    <lineage>
        <taxon>Bacteria</taxon>
        <taxon>Pseudomonadati</taxon>
        <taxon>Bacteroidota</taxon>
        <taxon>Chitinophagia</taxon>
        <taxon>Chitinophagales</taxon>
        <taxon>Chitinophagaceae</taxon>
        <taxon>Hydrobacter</taxon>
    </lineage>
</organism>
<dbReference type="Pfam" id="PF04397">
    <property type="entry name" value="LytTR"/>
    <property type="match status" value="1"/>
</dbReference>
<sequence>MIRAVIIDDERKNITHLRGLLTEHASRVNIVGEAFNAEQGLSLIAAAHPDLVFLDIQMPGKSGFDLLSAISDYDFDVIFVTGHDQYGIQAIKFAALDYLMKPVKSEEVSLALLKAVSRHQKRQTQEQIMNLFSLLNNPQKEHRIALPLLKEIRLVNPDEIIRCESVNNYTNFYLQSGEKLLVSKGIYEFDEMLKDYQFIRCHQSHLISRKFIRSLLKDDNVLELLLTDGTRIPVSRLKKEMVKEALISKK</sequence>
<dbReference type="InterPro" id="IPR011006">
    <property type="entry name" value="CheY-like_superfamily"/>
</dbReference>
<protein>
    <submittedName>
        <fullName evidence="4">Two component transcriptional regulator, LytTR family</fullName>
    </submittedName>
</protein>
<name>A0A8X8IBN4_9BACT</name>
<evidence type="ECO:0000259" key="2">
    <source>
        <dbReference type="PROSITE" id="PS50110"/>
    </source>
</evidence>
<reference evidence="4 5" key="1">
    <citation type="submission" date="2016-10" db="EMBL/GenBank/DDBJ databases">
        <authorList>
            <person name="Varghese N."/>
            <person name="Submissions S."/>
        </authorList>
    </citation>
    <scope>NUCLEOTIDE SEQUENCE [LARGE SCALE GENOMIC DNA]</scope>
    <source>
        <strain evidence="4 5">DSM 25353</strain>
    </source>
</reference>
<keyword evidence="1" id="KW-0597">Phosphoprotein</keyword>
<dbReference type="PANTHER" id="PTHR37299:SF1">
    <property type="entry name" value="STAGE 0 SPORULATION PROTEIN A HOMOLOG"/>
    <property type="match status" value="1"/>
</dbReference>
<feature type="domain" description="HTH LytTR-type" evidence="3">
    <location>
        <begin position="144"/>
        <end position="248"/>
    </location>
</feature>
<dbReference type="AlphaFoldDB" id="A0A8X8IBN4"/>
<feature type="modified residue" description="4-aspartylphosphate" evidence="1">
    <location>
        <position position="55"/>
    </location>
</feature>
<dbReference type="PROSITE" id="PS50110">
    <property type="entry name" value="RESPONSE_REGULATORY"/>
    <property type="match status" value="1"/>
</dbReference>
<dbReference type="GO" id="GO:0000156">
    <property type="term" value="F:phosphorelay response regulator activity"/>
    <property type="evidence" value="ECO:0007669"/>
    <property type="project" value="InterPro"/>
</dbReference>
<dbReference type="PROSITE" id="PS50930">
    <property type="entry name" value="HTH_LYTTR"/>
    <property type="match status" value="1"/>
</dbReference>
<dbReference type="InterPro" id="IPR007492">
    <property type="entry name" value="LytTR_DNA-bd_dom"/>
</dbReference>
<dbReference type="Proteomes" id="UP000198711">
    <property type="component" value="Unassembled WGS sequence"/>
</dbReference>
<dbReference type="RefSeq" id="WP_092723407.1">
    <property type="nucleotide sequence ID" value="NZ_FNNO01000005.1"/>
</dbReference>
<dbReference type="EMBL" id="FNNO01000005">
    <property type="protein sequence ID" value="SDW74506.1"/>
    <property type="molecule type" value="Genomic_DNA"/>
</dbReference>
<proteinExistence type="predicted"/>
<keyword evidence="5" id="KW-1185">Reference proteome</keyword>
<dbReference type="InterPro" id="IPR046947">
    <property type="entry name" value="LytR-like"/>
</dbReference>
<gene>
    <name evidence="4" type="ORF">SAMN05444410_105151</name>
</gene>
<comment type="caution">
    <text evidence="4">The sequence shown here is derived from an EMBL/GenBank/DDBJ whole genome shotgun (WGS) entry which is preliminary data.</text>
</comment>
<dbReference type="PANTHER" id="PTHR37299">
    <property type="entry name" value="TRANSCRIPTIONAL REGULATOR-RELATED"/>
    <property type="match status" value="1"/>
</dbReference>
<evidence type="ECO:0000313" key="4">
    <source>
        <dbReference type="EMBL" id="SDW74506.1"/>
    </source>
</evidence>
<dbReference type="Gene3D" id="2.40.50.1020">
    <property type="entry name" value="LytTr DNA-binding domain"/>
    <property type="match status" value="1"/>
</dbReference>
<evidence type="ECO:0000313" key="5">
    <source>
        <dbReference type="Proteomes" id="UP000198711"/>
    </source>
</evidence>
<evidence type="ECO:0000259" key="3">
    <source>
        <dbReference type="PROSITE" id="PS50930"/>
    </source>
</evidence>
<evidence type="ECO:0000256" key="1">
    <source>
        <dbReference type="PROSITE-ProRule" id="PRU00169"/>
    </source>
</evidence>
<dbReference type="InterPro" id="IPR001789">
    <property type="entry name" value="Sig_transdc_resp-reg_receiver"/>
</dbReference>
<dbReference type="SMART" id="SM00850">
    <property type="entry name" value="LytTR"/>
    <property type="match status" value="1"/>
</dbReference>